<dbReference type="Proteomes" id="UP001627154">
    <property type="component" value="Unassembled WGS sequence"/>
</dbReference>
<name>A0ABD2W3L5_9HYME</name>
<organism evidence="1 2">
    <name type="scientific">Trichogramma kaykai</name>
    <dbReference type="NCBI Taxonomy" id="54128"/>
    <lineage>
        <taxon>Eukaryota</taxon>
        <taxon>Metazoa</taxon>
        <taxon>Ecdysozoa</taxon>
        <taxon>Arthropoda</taxon>
        <taxon>Hexapoda</taxon>
        <taxon>Insecta</taxon>
        <taxon>Pterygota</taxon>
        <taxon>Neoptera</taxon>
        <taxon>Endopterygota</taxon>
        <taxon>Hymenoptera</taxon>
        <taxon>Apocrita</taxon>
        <taxon>Proctotrupomorpha</taxon>
        <taxon>Chalcidoidea</taxon>
        <taxon>Trichogrammatidae</taxon>
        <taxon>Trichogramma</taxon>
    </lineage>
</organism>
<dbReference type="AlphaFoldDB" id="A0ABD2W3L5"/>
<protein>
    <submittedName>
        <fullName evidence="1">Uncharacterized protein</fullName>
    </submittedName>
</protein>
<evidence type="ECO:0000313" key="2">
    <source>
        <dbReference type="Proteomes" id="UP001627154"/>
    </source>
</evidence>
<comment type="caution">
    <text evidence="1">The sequence shown here is derived from an EMBL/GenBank/DDBJ whole genome shotgun (WGS) entry which is preliminary data.</text>
</comment>
<sequence length="172" mass="20222">MQQLTCKRKVIIAQSRIFQLLLPWQNSCSIKADEKCVSKAKQGRERTQEHNKRYNKEFSKSFQLAGLLYTAKRETKLRLRLAELSGFLLELAKKYNARTRIDLLWKIFSKLFNLKSRQFFIITFNTKLYIYERVCASEQSVHVSKVNLRFTMPGQRSTKTTISSHLPTTHKS</sequence>
<evidence type="ECO:0000313" key="1">
    <source>
        <dbReference type="EMBL" id="KAL3387719.1"/>
    </source>
</evidence>
<accession>A0ABD2W3L5</accession>
<proteinExistence type="predicted"/>
<reference evidence="1 2" key="1">
    <citation type="journal article" date="2024" name="bioRxiv">
        <title>A reference genome for Trichogramma kaykai: A tiny desert-dwelling parasitoid wasp with competing sex-ratio distorters.</title>
        <authorList>
            <person name="Culotta J."/>
            <person name="Lindsey A.R."/>
        </authorList>
    </citation>
    <scope>NUCLEOTIDE SEQUENCE [LARGE SCALE GENOMIC DNA]</scope>
    <source>
        <strain evidence="1 2">KSX58</strain>
    </source>
</reference>
<keyword evidence="2" id="KW-1185">Reference proteome</keyword>
<gene>
    <name evidence="1" type="ORF">TKK_016834</name>
</gene>
<dbReference type="EMBL" id="JBJJXI010000136">
    <property type="protein sequence ID" value="KAL3387719.1"/>
    <property type="molecule type" value="Genomic_DNA"/>
</dbReference>